<dbReference type="EMBL" id="LLXL01005118">
    <property type="protein sequence ID" value="PKK56790.1"/>
    <property type="molecule type" value="Genomic_DNA"/>
</dbReference>
<dbReference type="VEuPathDB" id="FungiDB:FUN_017740"/>
<name>A0A2N1M5D0_9GLOM</name>
<sequence length="213" mass="24205">MNKKTSRQTCRFGFPKELTDQPTIQNDNSRLELTTARNDPLINPHDHIQLQRWRQMLTILSQHAALQYVSKYASKAEPRSLALSEILNQALRNDNPDDPGDPSIKAFQRLLIHTVEERINNDPSNLVEPAVDNLEEMDGNDSDDADDIVQEENEPRADWMVAPTGVAAFNIGSTIHSELSILILCGTEYKLEGESLKKLQIRMKDIKYLIIDK</sequence>
<organism evidence="2 3">
    <name type="scientific">Rhizophagus irregularis</name>
    <dbReference type="NCBI Taxonomy" id="588596"/>
    <lineage>
        <taxon>Eukaryota</taxon>
        <taxon>Fungi</taxon>
        <taxon>Fungi incertae sedis</taxon>
        <taxon>Mucoromycota</taxon>
        <taxon>Glomeromycotina</taxon>
        <taxon>Glomeromycetes</taxon>
        <taxon>Glomerales</taxon>
        <taxon>Glomeraceae</taxon>
        <taxon>Rhizophagus</taxon>
    </lineage>
</organism>
<comment type="caution">
    <text evidence="2">The sequence shown here is derived from an EMBL/GenBank/DDBJ whole genome shotgun (WGS) entry which is preliminary data.</text>
</comment>
<evidence type="ECO:0000256" key="1">
    <source>
        <dbReference type="SAM" id="MobiDB-lite"/>
    </source>
</evidence>
<proteinExistence type="predicted"/>
<accession>A0A2N1M5D0</accession>
<gene>
    <name evidence="2" type="ORF">RhiirC2_858469</name>
</gene>
<reference evidence="2 3" key="1">
    <citation type="submission" date="2016-04" db="EMBL/GenBank/DDBJ databases">
        <title>Genome analyses suggest a sexual origin of heterokaryosis in a supposedly ancient asexual fungus.</title>
        <authorList>
            <person name="Ropars J."/>
            <person name="Sedzielewska K."/>
            <person name="Noel J."/>
            <person name="Charron P."/>
            <person name="Farinelli L."/>
            <person name="Marton T."/>
            <person name="Kruger M."/>
            <person name="Pelin A."/>
            <person name="Brachmann A."/>
            <person name="Corradi N."/>
        </authorList>
    </citation>
    <scope>NUCLEOTIDE SEQUENCE [LARGE SCALE GENOMIC DNA]</scope>
    <source>
        <strain evidence="2 3">C2</strain>
    </source>
</reference>
<evidence type="ECO:0000313" key="3">
    <source>
        <dbReference type="Proteomes" id="UP000233469"/>
    </source>
</evidence>
<dbReference type="Proteomes" id="UP000233469">
    <property type="component" value="Unassembled WGS sequence"/>
</dbReference>
<reference evidence="2 3" key="2">
    <citation type="submission" date="2017-10" db="EMBL/GenBank/DDBJ databases">
        <title>Extensive intraspecific genome diversity in a model arbuscular mycorrhizal fungus.</title>
        <authorList>
            <person name="Chen E.C.H."/>
            <person name="Morin E."/>
            <person name="Baudet D."/>
            <person name="Noel J."/>
            <person name="Ndikumana S."/>
            <person name="Charron P."/>
            <person name="St-Onge C."/>
            <person name="Giorgi J."/>
            <person name="Grigoriev I.V."/>
            <person name="Roux C."/>
            <person name="Martin F.M."/>
            <person name="Corradi N."/>
        </authorList>
    </citation>
    <scope>NUCLEOTIDE SEQUENCE [LARGE SCALE GENOMIC DNA]</scope>
    <source>
        <strain evidence="2 3">C2</strain>
    </source>
</reference>
<evidence type="ECO:0000313" key="2">
    <source>
        <dbReference type="EMBL" id="PKK56790.1"/>
    </source>
</evidence>
<feature type="region of interest" description="Disordered" evidence="1">
    <location>
        <begin position="1"/>
        <end position="25"/>
    </location>
</feature>
<dbReference type="AlphaFoldDB" id="A0A2N1M5D0"/>
<protein>
    <submittedName>
        <fullName evidence="2">Uncharacterized protein</fullName>
    </submittedName>
</protein>
<dbReference type="VEuPathDB" id="FungiDB:RhiirA1_355365"/>